<gene>
    <name evidence="9" type="ORF">JD844_005627</name>
</gene>
<dbReference type="CDD" id="cd19941">
    <property type="entry name" value="TIL"/>
    <property type="match status" value="7"/>
</dbReference>
<dbReference type="InterPro" id="IPR014853">
    <property type="entry name" value="VWF/SSPO/ZAN-like_Cys-rich_dom"/>
</dbReference>
<dbReference type="Pfam" id="PF08742">
    <property type="entry name" value="C8"/>
    <property type="match status" value="6"/>
</dbReference>
<evidence type="ECO:0000256" key="2">
    <source>
        <dbReference type="ARBA" id="ARBA00022475"/>
    </source>
</evidence>
<accession>A0ABQ7TNX2</accession>
<keyword evidence="6" id="KW-1015">Disulfide bond</keyword>
<dbReference type="InterPro" id="IPR052749">
    <property type="entry name" value="Alpha-tectorin"/>
</dbReference>
<evidence type="ECO:0000256" key="7">
    <source>
        <dbReference type="ARBA" id="ARBA00023180"/>
    </source>
</evidence>
<dbReference type="PANTHER" id="PTHR46160:SF7">
    <property type="entry name" value="VWFD DOMAIN-CONTAINING PROTEIN"/>
    <property type="match status" value="1"/>
</dbReference>
<feature type="domain" description="VWFD" evidence="8">
    <location>
        <begin position="646"/>
        <end position="825"/>
    </location>
</feature>
<evidence type="ECO:0000259" key="8">
    <source>
        <dbReference type="PROSITE" id="PS51233"/>
    </source>
</evidence>
<feature type="domain" description="VWFD" evidence="8">
    <location>
        <begin position="2246"/>
        <end position="2428"/>
    </location>
</feature>
<dbReference type="Pfam" id="PF12714">
    <property type="entry name" value="TILa"/>
    <property type="match status" value="4"/>
</dbReference>
<evidence type="ECO:0000256" key="4">
    <source>
        <dbReference type="ARBA" id="ARBA00022737"/>
    </source>
</evidence>
<keyword evidence="2" id="KW-1003">Cell membrane</keyword>
<keyword evidence="7" id="KW-0325">Glycoprotein</keyword>
<dbReference type="InterPro" id="IPR001007">
    <property type="entry name" value="VWF_dom"/>
</dbReference>
<dbReference type="PANTHER" id="PTHR46160">
    <property type="entry name" value="ALPHA-TECTORIN-RELATED"/>
    <property type="match status" value="1"/>
</dbReference>
<keyword evidence="4" id="KW-0677">Repeat</keyword>
<dbReference type="InterPro" id="IPR025615">
    <property type="entry name" value="TILa_dom"/>
</dbReference>
<feature type="domain" description="VWFD" evidence="8">
    <location>
        <begin position="3678"/>
        <end position="3851"/>
    </location>
</feature>
<evidence type="ECO:0000256" key="6">
    <source>
        <dbReference type="ARBA" id="ARBA00023157"/>
    </source>
</evidence>
<name>A0ABQ7TNX2_PHRPL</name>
<evidence type="ECO:0000313" key="9">
    <source>
        <dbReference type="EMBL" id="KAH0631338.1"/>
    </source>
</evidence>
<dbReference type="Pfam" id="PF01826">
    <property type="entry name" value="TIL"/>
    <property type="match status" value="7"/>
</dbReference>
<dbReference type="SMART" id="SM00215">
    <property type="entry name" value="VWC_out"/>
    <property type="match status" value="6"/>
</dbReference>
<dbReference type="InterPro" id="IPR001846">
    <property type="entry name" value="VWF_type-D"/>
</dbReference>
<reference evidence="9 10" key="1">
    <citation type="journal article" date="2022" name="Gigascience">
        <title>A chromosome-level genome assembly and annotation of the desert horned lizard, Phrynosoma platyrhinos, provides insight into chromosomal rearrangements among reptiles.</title>
        <authorList>
            <person name="Koochekian N."/>
            <person name="Ascanio A."/>
            <person name="Farleigh K."/>
            <person name="Card D.C."/>
            <person name="Schield D.R."/>
            <person name="Castoe T.A."/>
            <person name="Jezkova T."/>
        </authorList>
    </citation>
    <scope>NUCLEOTIDE SEQUENCE [LARGE SCALE GENOMIC DNA]</scope>
    <source>
        <strain evidence="9">NK-2021</strain>
    </source>
</reference>
<dbReference type="SMART" id="SM00832">
    <property type="entry name" value="C8"/>
    <property type="match status" value="6"/>
</dbReference>
<proteinExistence type="predicted"/>
<evidence type="ECO:0000256" key="3">
    <source>
        <dbReference type="ARBA" id="ARBA00022729"/>
    </source>
</evidence>
<feature type="domain" description="VWFD" evidence="8">
    <location>
        <begin position="1859"/>
        <end position="2038"/>
    </location>
</feature>
<dbReference type="Pfam" id="PF00094">
    <property type="entry name" value="VWD"/>
    <property type="match status" value="8"/>
</dbReference>
<protein>
    <recommendedName>
        <fullName evidence="8">VWFD domain-containing protein</fullName>
    </recommendedName>
</protein>
<dbReference type="InterPro" id="IPR035234">
    <property type="entry name" value="IgGFc-bd_N"/>
</dbReference>
<evidence type="ECO:0000256" key="5">
    <source>
        <dbReference type="ARBA" id="ARBA00023136"/>
    </source>
</evidence>
<evidence type="ECO:0000256" key="1">
    <source>
        <dbReference type="ARBA" id="ARBA00004236"/>
    </source>
</evidence>
<sequence>MQNNQKNLANEPSAKHELLITSYSPKTTVRVTIGKSMYRRTFPLNEGQTVTIKLPNTIELLGTDLFDGTVLIKADKDISILARSHDGSSVGSTVLYPVQQLGTLYYVVTPVGDKANTFKEFVVVAYQTSTTINISLTGAVTYKGKGYPSGSKLVAHLEAFQAMQLQSSDDLTGTKVEANEPVAVLSGHSCAQNNSACDHVVEQLLPIPSWGSFFIVPLLSFQNRHGTVYVVASQNTFIKYQHGHIEKSLDMEAGQVLQFDHQSSEPMYISANNGIQVLFSAIGAEDQDYGSFLINIPAITSYCMSHNTGGMSHYDRFAVIIAKTSESSGITLEKKAIGSLQWRPIPGTEYSWAEHSLSKTANTIFLEHPSIPFGLFILGISQNDGSSSVAVCTTGEPVASCSLIQCRKEEMCEIQDKQPVCVAGSESTCWAQGDHHYHTFDGRNFDFRGSCTYTIAKTCSLDGDVPSFSIEAKNEYRGNTHVSYIGLLTVTVYNITISVTRTEIGFVRGGIRTKEDASNEDFPMRASLVCPANSQYMACGPACPTTCNDEALPSSCASLPCVETCQCSEGFVWDAGKCIPRVDCGCLFEEKVFSPGEQFWGDGSCTRRCICDPETKRVTCQAASCRNGEQCKVENGIQNCYPTNYATCYSSRGTHYTSFDGQRFDFQGTCVYQLAGLCEKRKDLLDFQVLVQNSHQVSDSATFPKMVEITVDGTVIVINREHPGKAMINGLLIHLPHSIGNRKILLYRRGQDAVVQIDFHLTVTFDWQDRVTVTVPSTYANALCGLCGNFNGNKLDEMTTKDKRVALSPLSFGQSWKMREVPGCTEMDQEECSGLSTIETHQRQLGRECGLILANSGPFQECHSRIDPEEYFQDCVYDFCFFKGQQAVICQAITNYAEACQAAGMAIDAWRSDTFCRLPCSPNSHYELCARDCAQNTCGSISIPLPCPSKCQEGCVCNEDFVLSGDQCVPMSQCGCLYQDHYYLAGETFYPTCQKRCVCQPGGTMKCEAVSCGPDEECRLLGGIQKCHPIGNATCSVFGNPHYLSFDGLYFNFQGTCAYTLATTSSERLTPFTVNVENEANGDGKGSAIKAISLMVYGVTVTLVQNKLGQVKVNGVFQPLPMTLSVSKGQVRVYQHGMKVLIQTDFGLTVGYDLVYHMIVTVPGTYWDKMRGLCGNYNGLKDDEFLLSDSRTTSDVATFGASWEVLIPGTETSCSHGCSGSGCQVCEETKKDIFKQHTYCGILTATDGPFRACHSQVDPSVYFNNCVYDLCLNNGDSPALCQSIQSYVSDCQGAGVSVQPWRTASFCPLSCPANSHYEVCANICSTSCAKISDPQTCPETCAEGCQCNDGYFFDGLGCVPVGSCGCFKNGRYYQPNEQVLLNRCQERCHCIPGQGVTCVTHSCATDETCEIQTGVMVCMKKGYCMASSKGKEFVTAFLINADGKNNTKFEVLITGHHAATSVRVTVNKSKFQRTISVNKGQMVSVELPDSLEVPGTDIFDGTVRIEANKDISVFSHNYKRATVGATVVYPVHHLGRLYYVVTPAVRWFKAFVVVAHEIPARVDIYLQGNVTFKEKVYHAGSRLVVDLQAFQAIQIQSLENLSGTRVESSAPVAVLSGHRCAKKHTHCDHVVEHLLPVSSWGTTFIVPPLSFQSTFDIVYVTASQNTRIRYQSGPKEEFRNLVAGQVIQSEIESSQPLYISSDAGIQVSFFFTGARRGNITFDPFLINIPALTSYCNSYYIDEMSQYESYAVIIAKTSESSRILLEKKAIGNIQWRPVPGTEYSWAEHSLNKEDRALSLDHPSTPFGLFVFGASSYTGYGSVALCSCSDPLAPCSLIKCGKEERCEVIKERPVCVAKSESTCWAQGNHHYQTFDGRNFDFMGTCTYTVAKTCSLDAALPAFNIEAKNENRGNPHVSYVGYVTITIYNITMSLTRNEIGLVRVNGFLTNLPYRTGNSKILLYRRGQEAVVWTDFHLTVTFDWQSRVTVTAPSTYANALCGLCGNFNGNKFDDMIMKDREVAPSPSAFGQSWKIREAPGCTEVDKEECVGLSTLTSRQRRLGRDCGLILLKRGPFQECHSRIDPEEYFQDCVYDSCVFKGQQAVICQAITNYAEACQAAGMTIDTWRSDTFCSISCASNSHYELCAHSCAQSTCGSISIPLPCQSKCQEGCVCNEDFVLSGDQCIPMSQCGCLYQDHYYLAGETFYPTCQKRCVCQPGGTMKCEAVSCGPDEECRLLGGIQKCHPIGNATCSVFGNPHYLSFDGLYFNFQGTCAYTLATTSTENERLIPFTVNVENEDNGDGKDSVTKAISLTVYGVTVTLVQNKPGQVKVNEVLQFLPMTHSEGRLKAYQHGTKVLIETDFGLTVGYDLVYHMTVTIPGTYQGQVRGLCGNYNGQKDDEFFLPSGIVISNATAFGAAWKVLIPGKDTSCSHGCSGNSCPVCEEKKKDVFKQRNYCGILTATDGPFRACHSQVDPSVYLNSCVYDLCLSNGDSPALCQSIQSYVSACQEARVSVDHWRSPSFCRSCAASSKGKEFVTVFLHNWQPIQNTRFVLLITGHHPATSVTVTVKIPMFQRTIAVNEGQMVSVELPTSVEMIGTDIFDATVLIQSDKEISVFSLSYKGYSPGATVVYPVQQLGTQYYVITPPGNISGTFKEFAVVAYQTSTRIDIHLTGTKTFDIVFVTASQATLIKYQSGLKEDSRNMVAGEVVSFQVQSSHPLYLSADAGIQVAFFFTGAENGGLALDPFLINLPALTSYCNSYYINGMLQFNSYAVIIAKTSESSGIKLGKKVIGNIQWRTVPGTEYSWAEHNLRKEDQAVTMEHSSTPFGLFIFGVSQTEGYGSVALCSCDAIPVPVPASCPENSHYESCGNACPMTCSDRTAPSMCDDTCSAICQCNEGYVLSAGECVPVETCNCTHKGATYKAGEEFWDDEDCHTLCKCDPNLGKVVCKEDSCKGNKKCVVVNGVRGCHALKHYTCIGTGDPHYTTFDGKKYDFMGTCVYQMVGLCSKDPALIPFMVSVENNNRGNKAVSYTKVVTLEVYNMNISLSQEYPNKIQVNGIFVDLPFSYKKKLKIYTSGVHGFIRTDFDLRVSFDWYSYARVILPSTYASAVCGLCGNANQDPSDDFAMKNGTQTRDEILFADSWKLMDIPGCSAGCTSNCPACSMAQKETYKADRYCGVLIRKDGPFRQCHETIDPTTYFDDCVFDTCAYRGHHETLCKAISSYVTACQGLPCPLHSHYELCGSSCPPACQRLSKLCDAPCTEGCFCDPGFLFSGDQCVPHTECGCLHEGQYYKQGETFFPIASSCETKCQCNDNGAIKCQNFSCGTHERCRVENGIQGCYPIGYGTVTVFGDPHYISFDGRSFDFHGSCTYTLAKVCSENPRLVEFSILMENEKLDDRPLILIKNLVVSVHGYKVSLQRGIMWKTMGHMCGLGGNFNGKKRDDFMLPNGELTESVEEFGASWKVPVDGVICSDGCGERCPSCTAAKMEPYKAESACGKILSKTGPFKDCHSLVSPAEYFEHCLYGMCVTEGAQDSLCQSLQAYVTACQASGAKIGAWRTASFCSLSCPTNSHYKTCTATCDYSCASLSTPVQCTKSCFEGCQCNEGYVSDGIACVPMDRCGCMHDGIYLKKEIGESISSSNCTKKCTCSSSGQVICMKTSCSTGESCILRDSVPTCVKKDGECKLTPQAQLTSFDGLSGKYVSSGVYEMASVCDENALTWFKVLVSINKNHDGMATGRAVYIYFPHGSILVKNNKQIWVNGRLIMLPYNKTCEESSISLKKLLDGIVFDQDSQVQIHLHPYGEVTVKVKGDLTGKLCATCGNFNGNRFDDLKLPSGVPTTSFDEVLKSWEAEVY</sequence>
<dbReference type="Pfam" id="PF17517">
    <property type="entry name" value="IgGFc_binding"/>
    <property type="match status" value="4"/>
</dbReference>
<dbReference type="SUPFAM" id="SSF57567">
    <property type="entry name" value="Serine protease inhibitors"/>
    <property type="match status" value="7"/>
</dbReference>
<dbReference type="EMBL" id="JAIPUX010000035">
    <property type="protein sequence ID" value="KAH0631338.1"/>
    <property type="molecule type" value="Genomic_DNA"/>
</dbReference>
<comment type="subcellular location">
    <subcellularLocation>
        <location evidence="1">Cell membrane</location>
    </subcellularLocation>
</comment>
<keyword evidence="5" id="KW-0472">Membrane</keyword>
<dbReference type="SMART" id="SM00216">
    <property type="entry name" value="VWD"/>
    <property type="match status" value="8"/>
</dbReference>
<dbReference type="InterPro" id="IPR002919">
    <property type="entry name" value="TIL_dom"/>
</dbReference>
<keyword evidence="3" id="KW-0732">Signal</keyword>
<feature type="domain" description="VWFD" evidence="8">
    <location>
        <begin position="2971"/>
        <end position="3149"/>
    </location>
</feature>
<dbReference type="InterPro" id="IPR036084">
    <property type="entry name" value="Ser_inhib-like_sf"/>
</dbReference>
<organism evidence="9 10">
    <name type="scientific">Phrynosoma platyrhinos</name>
    <name type="common">Desert horned lizard</name>
    <dbReference type="NCBI Taxonomy" id="52577"/>
    <lineage>
        <taxon>Eukaryota</taxon>
        <taxon>Metazoa</taxon>
        <taxon>Chordata</taxon>
        <taxon>Craniata</taxon>
        <taxon>Vertebrata</taxon>
        <taxon>Euteleostomi</taxon>
        <taxon>Lepidosauria</taxon>
        <taxon>Squamata</taxon>
        <taxon>Bifurcata</taxon>
        <taxon>Unidentata</taxon>
        <taxon>Episquamata</taxon>
        <taxon>Toxicofera</taxon>
        <taxon>Iguania</taxon>
        <taxon>Phrynosomatidae</taxon>
        <taxon>Phrynosomatinae</taxon>
        <taxon>Phrynosoma</taxon>
    </lineage>
</organism>
<dbReference type="PROSITE" id="PS51233">
    <property type="entry name" value="VWFD"/>
    <property type="match status" value="8"/>
</dbReference>
<feature type="domain" description="VWFD" evidence="8">
    <location>
        <begin position="1033"/>
        <end position="1215"/>
    </location>
</feature>
<feature type="domain" description="VWFD" evidence="8">
    <location>
        <begin position="3265"/>
        <end position="3469"/>
    </location>
</feature>
<keyword evidence="10" id="KW-1185">Reference proteome</keyword>
<feature type="domain" description="VWFD" evidence="8">
    <location>
        <begin position="427"/>
        <end position="501"/>
    </location>
</feature>
<evidence type="ECO:0000313" key="10">
    <source>
        <dbReference type="Proteomes" id="UP000826234"/>
    </source>
</evidence>
<comment type="caution">
    <text evidence="9">The sequence shown here is derived from an EMBL/GenBank/DDBJ whole genome shotgun (WGS) entry which is preliminary data.</text>
</comment>
<dbReference type="Proteomes" id="UP000826234">
    <property type="component" value="Unassembled WGS sequence"/>
</dbReference>
<dbReference type="Gene3D" id="2.10.25.10">
    <property type="entry name" value="Laminin"/>
    <property type="match status" value="7"/>
</dbReference>